<dbReference type="Proteomes" id="UP001548832">
    <property type="component" value="Unassembled WGS sequence"/>
</dbReference>
<evidence type="ECO:0000313" key="3">
    <source>
        <dbReference type="Proteomes" id="UP001548832"/>
    </source>
</evidence>
<proteinExistence type="predicted"/>
<gene>
    <name evidence="2" type="ORF">ABVQ20_38580</name>
</gene>
<feature type="compositionally biased region" description="Basic and acidic residues" evidence="1">
    <location>
        <begin position="88"/>
        <end position="104"/>
    </location>
</feature>
<accession>A0ABV2DRY9</accession>
<comment type="caution">
    <text evidence="2">The sequence shown here is derived from an EMBL/GenBank/DDBJ whole genome shotgun (WGS) entry which is preliminary data.</text>
</comment>
<evidence type="ECO:0000313" key="2">
    <source>
        <dbReference type="EMBL" id="MET2832836.1"/>
    </source>
</evidence>
<name>A0ABV2DRY9_9HYPH</name>
<organism evidence="2 3">
    <name type="scientific">Mesorhizobium shangrilense</name>
    <dbReference type="NCBI Taxonomy" id="460060"/>
    <lineage>
        <taxon>Bacteria</taxon>
        <taxon>Pseudomonadati</taxon>
        <taxon>Pseudomonadota</taxon>
        <taxon>Alphaproteobacteria</taxon>
        <taxon>Hyphomicrobiales</taxon>
        <taxon>Phyllobacteriaceae</taxon>
        <taxon>Mesorhizobium</taxon>
    </lineage>
</organism>
<reference evidence="2 3" key="1">
    <citation type="submission" date="2024-06" db="EMBL/GenBank/DDBJ databases">
        <authorList>
            <person name="Kim D.-U."/>
        </authorList>
    </citation>
    <scope>NUCLEOTIDE SEQUENCE [LARGE SCALE GENOMIC DNA]</scope>
    <source>
        <strain evidence="2 3">KACC15460</strain>
    </source>
</reference>
<keyword evidence="3" id="KW-1185">Reference proteome</keyword>
<evidence type="ECO:0000256" key="1">
    <source>
        <dbReference type="SAM" id="MobiDB-lite"/>
    </source>
</evidence>
<dbReference type="EMBL" id="JBEWSZ010000013">
    <property type="protein sequence ID" value="MET2832836.1"/>
    <property type="molecule type" value="Genomic_DNA"/>
</dbReference>
<protein>
    <submittedName>
        <fullName evidence="2">Uncharacterized protein</fullName>
    </submittedName>
</protein>
<sequence length="144" mass="16341">MHYGAIPTLEEGDEQRPIRERQTLVGEQQTRLVNRIKAILARFGIRSFRISLRDAEDRLIAIHGTLLPDNTRAELHHLLEQLDLVRADPDHRGRPPSHRTEQDAPRIASTTSKLGYACVASIIWRPPARRFSTRLRTSGLASPP</sequence>
<dbReference type="RefSeq" id="WP_354465041.1">
    <property type="nucleotide sequence ID" value="NZ_JBEWSZ010000013.1"/>
</dbReference>
<feature type="region of interest" description="Disordered" evidence="1">
    <location>
        <begin position="88"/>
        <end position="108"/>
    </location>
</feature>